<keyword evidence="10" id="KW-1185">Reference proteome</keyword>
<feature type="transmembrane region" description="Helical" evidence="7">
    <location>
        <begin position="39"/>
        <end position="62"/>
    </location>
</feature>
<evidence type="ECO:0000256" key="2">
    <source>
        <dbReference type="ARBA" id="ARBA00022670"/>
    </source>
</evidence>
<dbReference type="InterPro" id="IPR050570">
    <property type="entry name" value="Cell_wall_metabolism_enzyme"/>
</dbReference>
<dbReference type="Proteomes" id="UP000244081">
    <property type="component" value="Unassembled WGS sequence"/>
</dbReference>
<dbReference type="EMBL" id="QAYG01000008">
    <property type="protein sequence ID" value="PTW59165.1"/>
    <property type="molecule type" value="Genomic_DNA"/>
</dbReference>
<dbReference type="CDD" id="cd12797">
    <property type="entry name" value="M23_peptidase"/>
    <property type="match status" value="1"/>
</dbReference>
<dbReference type="Pfam" id="PF01551">
    <property type="entry name" value="Peptidase_M23"/>
    <property type="match status" value="1"/>
</dbReference>
<evidence type="ECO:0000259" key="8">
    <source>
        <dbReference type="Pfam" id="PF01551"/>
    </source>
</evidence>
<keyword evidence="6" id="KW-0482">Metalloprotease</keyword>
<comment type="cofactor">
    <cofactor evidence="1">
        <name>Zn(2+)</name>
        <dbReference type="ChEBI" id="CHEBI:29105"/>
    </cofactor>
</comment>
<keyword evidence="7" id="KW-0472">Membrane</keyword>
<dbReference type="GO" id="GO:0046872">
    <property type="term" value="F:metal ion binding"/>
    <property type="evidence" value="ECO:0007669"/>
    <property type="project" value="UniProtKB-KW"/>
</dbReference>
<feature type="domain" description="M23ase beta-sheet core" evidence="8">
    <location>
        <begin position="507"/>
        <end position="604"/>
    </location>
</feature>
<dbReference type="Gene3D" id="3.10.450.350">
    <property type="match status" value="1"/>
</dbReference>
<dbReference type="PANTHER" id="PTHR21666:SF288">
    <property type="entry name" value="CELL DIVISION PROTEIN YTFB"/>
    <property type="match status" value="1"/>
</dbReference>
<keyword evidence="7" id="KW-0812">Transmembrane</keyword>
<organism evidence="9 10">
    <name type="scientific">Breoghania corrubedonensis</name>
    <dbReference type="NCBI Taxonomy" id="665038"/>
    <lineage>
        <taxon>Bacteria</taxon>
        <taxon>Pseudomonadati</taxon>
        <taxon>Pseudomonadota</taxon>
        <taxon>Alphaproteobacteria</taxon>
        <taxon>Hyphomicrobiales</taxon>
        <taxon>Stappiaceae</taxon>
        <taxon>Breoghania</taxon>
    </lineage>
</organism>
<dbReference type="Gene3D" id="2.70.70.10">
    <property type="entry name" value="Glucose Permease (Domain IIA)"/>
    <property type="match status" value="1"/>
</dbReference>
<evidence type="ECO:0000313" key="10">
    <source>
        <dbReference type="Proteomes" id="UP000244081"/>
    </source>
</evidence>
<comment type="caution">
    <text evidence="9">The sequence shown here is derived from an EMBL/GenBank/DDBJ whole genome shotgun (WGS) entry which is preliminary data.</text>
</comment>
<evidence type="ECO:0000256" key="3">
    <source>
        <dbReference type="ARBA" id="ARBA00022723"/>
    </source>
</evidence>
<evidence type="ECO:0000256" key="6">
    <source>
        <dbReference type="ARBA" id="ARBA00023049"/>
    </source>
</evidence>
<keyword evidence="7" id="KW-1133">Transmembrane helix</keyword>
<dbReference type="SUPFAM" id="SSF51261">
    <property type="entry name" value="Duplicated hybrid motif"/>
    <property type="match status" value="1"/>
</dbReference>
<evidence type="ECO:0000256" key="4">
    <source>
        <dbReference type="ARBA" id="ARBA00022801"/>
    </source>
</evidence>
<evidence type="ECO:0000256" key="1">
    <source>
        <dbReference type="ARBA" id="ARBA00001947"/>
    </source>
</evidence>
<dbReference type="GO" id="GO:0006508">
    <property type="term" value="P:proteolysis"/>
    <property type="evidence" value="ECO:0007669"/>
    <property type="project" value="UniProtKB-KW"/>
</dbReference>
<dbReference type="InterPro" id="IPR016047">
    <property type="entry name" value="M23ase_b-sheet_dom"/>
</dbReference>
<dbReference type="OrthoDB" id="9805070at2"/>
<evidence type="ECO:0000256" key="5">
    <source>
        <dbReference type="ARBA" id="ARBA00022833"/>
    </source>
</evidence>
<evidence type="ECO:0000256" key="7">
    <source>
        <dbReference type="SAM" id="Phobius"/>
    </source>
</evidence>
<keyword evidence="4 9" id="KW-0378">Hydrolase</keyword>
<evidence type="ECO:0000313" key="9">
    <source>
        <dbReference type="EMBL" id="PTW59165.1"/>
    </source>
</evidence>
<sequence length="647" mass="71003">MQMGFHPTPATIDLGNEPPLVAFEDRNGPPTRREVSLRWLTGTVLTGFTSIFLIGGALVAALDGRYTVEAATPPASGAQIALQEGKAQKGDRVTGADSQFATRQVIQVNTLTREGDAVHIQAKPYALVNATLETRRSNEMALKIPPFNPLKLVSNNDVLPDRSASDSIYAAHVEGEVTISVHDFPVNKVKVDTGDETEDGEIERIVRDSGRFLSDDKAEVASLPVVDPGRFDFDLAQQSALSNLSVRIAAENVSFVSKTDDNPAYSDMEERIVPVREKTSLKAVLLDNEASEEEADDITARFAEDYNIEEVQPGQRVRIGKGTDDDTGEIRIERVSLYVDQVHQGTVALSDEGHYVAAAAPTTLMPDAFAAADRMTLSGPTPSLYTALYQTGLDNDLPEPLIEDLVHIFSYDVDYNSRVKLGDQLEVFYSLDQESNGQPPEVLYTSLTVGNETHHFYRFRTPDDGAVDFYDEDGRSAKKFLMRKPITGGRVSSPFGKRRHPILGFVKFHSGVDWAIARGTPIHATGDGVVEKAGWSSGYGRFTLIRHANGYETGYGHQQAIAKGIEPGVRVKQGEVIGYVGSSGRSTGPHVHYEVRINNKFVDPNRIKLPRGRVLEGELLASFERERDRIDALLQRSGPVQNRIASR</sequence>
<name>A0A2T5V5Y1_9HYPH</name>
<reference evidence="9 10" key="1">
    <citation type="submission" date="2018-04" db="EMBL/GenBank/DDBJ databases">
        <title>Genomic Encyclopedia of Archaeal and Bacterial Type Strains, Phase II (KMG-II): from individual species to whole genera.</title>
        <authorList>
            <person name="Goeker M."/>
        </authorList>
    </citation>
    <scope>NUCLEOTIDE SEQUENCE [LARGE SCALE GENOMIC DNA]</scope>
    <source>
        <strain evidence="9 10">DSM 23382</strain>
    </source>
</reference>
<accession>A0A2T5V5Y1</accession>
<keyword evidence="2" id="KW-0645">Protease</keyword>
<dbReference type="PANTHER" id="PTHR21666">
    <property type="entry name" value="PEPTIDASE-RELATED"/>
    <property type="match status" value="1"/>
</dbReference>
<proteinExistence type="predicted"/>
<protein>
    <submittedName>
        <fullName evidence="9">Murein DD-endopeptidase MepM/ murein hydrolase activator NlpD</fullName>
    </submittedName>
</protein>
<keyword evidence="3" id="KW-0479">Metal-binding</keyword>
<dbReference type="AlphaFoldDB" id="A0A2T5V5Y1"/>
<dbReference type="InterPro" id="IPR011055">
    <property type="entry name" value="Dup_hybrid_motif"/>
</dbReference>
<keyword evidence="5" id="KW-0862">Zinc</keyword>
<dbReference type="GO" id="GO:0004222">
    <property type="term" value="F:metalloendopeptidase activity"/>
    <property type="evidence" value="ECO:0007669"/>
    <property type="project" value="TreeGrafter"/>
</dbReference>
<gene>
    <name evidence="9" type="ORF">C8N35_108202</name>
</gene>
<dbReference type="RefSeq" id="WP_107991220.1">
    <property type="nucleotide sequence ID" value="NZ_QAYG01000008.1"/>
</dbReference>